<gene>
    <name evidence="2" type="ORF">MELLADRAFT_69069</name>
</gene>
<dbReference type="EMBL" id="GL883169">
    <property type="protein sequence ID" value="EGF98800.1"/>
    <property type="molecule type" value="Genomic_DNA"/>
</dbReference>
<keyword evidence="1" id="KW-0175">Coiled coil</keyword>
<protein>
    <submittedName>
        <fullName evidence="2">Uncharacterized protein</fullName>
    </submittedName>
</protein>
<proteinExistence type="predicted"/>
<dbReference type="Proteomes" id="UP000001072">
    <property type="component" value="Unassembled WGS sequence"/>
</dbReference>
<dbReference type="GeneID" id="18931165"/>
<evidence type="ECO:0000313" key="2">
    <source>
        <dbReference type="EMBL" id="EGF98800.1"/>
    </source>
</evidence>
<accession>F4S9A3</accession>
<feature type="coiled-coil region" evidence="1">
    <location>
        <begin position="61"/>
        <end position="88"/>
    </location>
</feature>
<dbReference type="STRING" id="747676.F4S9A3"/>
<name>F4S9A3_MELLP</name>
<organism evidence="3">
    <name type="scientific">Melampsora larici-populina (strain 98AG31 / pathotype 3-4-7)</name>
    <name type="common">Poplar leaf rust fungus</name>
    <dbReference type="NCBI Taxonomy" id="747676"/>
    <lineage>
        <taxon>Eukaryota</taxon>
        <taxon>Fungi</taxon>
        <taxon>Dikarya</taxon>
        <taxon>Basidiomycota</taxon>
        <taxon>Pucciniomycotina</taxon>
        <taxon>Pucciniomycetes</taxon>
        <taxon>Pucciniales</taxon>
        <taxon>Melampsoraceae</taxon>
        <taxon>Melampsora</taxon>
    </lineage>
</organism>
<dbReference type="RefSeq" id="XP_007417920.1">
    <property type="nucleotide sequence ID" value="XM_007417858.1"/>
</dbReference>
<dbReference type="HOGENOM" id="CLU_834405_0_0_1"/>
<dbReference type="KEGG" id="mlr:MELLADRAFT_69069"/>
<sequence length="333" mass="38701">MESRMIADRISSSSLVDPIVQISKNLASHQRHLIQLYSSLGYSQPTLLVERKFSELYQVILMTIKDQANEVKEEVEAVTREIQDLNDDIQYLRVYLDDHRLKPWDLEALLDHEVTISRLKQLQKIKRDLLHLKYERESEDIRFSNSGPDINLGYLQKLEKHYIECDQEASEPSSSFSVTQDYDQARFDSELPGHLGSNGISEFTDSGFGHQRIISMPVTHENPTHAQNRILRLKNEALSRSRETPNYYSKDVGCWDSSLQYDRKRDERLSSNLGAIFNYERSSQLRLTYMLNSQEKVKVIRQEWIIKGMGYEKTGSSLSEAEWYKGSNTLKVL</sequence>
<evidence type="ECO:0000313" key="3">
    <source>
        <dbReference type="Proteomes" id="UP000001072"/>
    </source>
</evidence>
<dbReference type="AlphaFoldDB" id="F4S9A3"/>
<evidence type="ECO:0000256" key="1">
    <source>
        <dbReference type="SAM" id="Coils"/>
    </source>
</evidence>
<keyword evidence="3" id="KW-1185">Reference proteome</keyword>
<dbReference type="InParanoid" id="F4S9A3"/>
<dbReference type="OrthoDB" id="10373162at2759"/>
<dbReference type="VEuPathDB" id="FungiDB:MELLADRAFT_69069"/>
<reference evidence="3" key="1">
    <citation type="journal article" date="2011" name="Proc. Natl. Acad. Sci. U.S.A.">
        <title>Obligate biotrophy features unraveled by the genomic analysis of rust fungi.</title>
        <authorList>
            <person name="Duplessis S."/>
            <person name="Cuomo C.A."/>
            <person name="Lin Y.-C."/>
            <person name="Aerts A."/>
            <person name="Tisserant E."/>
            <person name="Veneault-Fourrey C."/>
            <person name="Joly D.L."/>
            <person name="Hacquard S."/>
            <person name="Amselem J."/>
            <person name="Cantarel B.L."/>
            <person name="Chiu R."/>
            <person name="Coutinho P.M."/>
            <person name="Feau N."/>
            <person name="Field M."/>
            <person name="Frey P."/>
            <person name="Gelhaye E."/>
            <person name="Goldberg J."/>
            <person name="Grabherr M.G."/>
            <person name="Kodira C.D."/>
            <person name="Kohler A."/>
            <person name="Kuees U."/>
            <person name="Lindquist E.A."/>
            <person name="Lucas S.M."/>
            <person name="Mago R."/>
            <person name="Mauceli E."/>
            <person name="Morin E."/>
            <person name="Murat C."/>
            <person name="Pangilinan J.L."/>
            <person name="Park R."/>
            <person name="Pearson M."/>
            <person name="Quesneville H."/>
            <person name="Rouhier N."/>
            <person name="Sakthikumar S."/>
            <person name="Salamov A.A."/>
            <person name="Schmutz J."/>
            <person name="Selles B."/>
            <person name="Shapiro H."/>
            <person name="Tanguay P."/>
            <person name="Tuskan G.A."/>
            <person name="Henrissat B."/>
            <person name="Van de Peer Y."/>
            <person name="Rouze P."/>
            <person name="Ellis J.G."/>
            <person name="Dodds P.N."/>
            <person name="Schein J.E."/>
            <person name="Zhong S."/>
            <person name="Hamelin R.C."/>
            <person name="Grigoriev I.V."/>
            <person name="Szabo L.J."/>
            <person name="Martin F."/>
        </authorList>
    </citation>
    <scope>NUCLEOTIDE SEQUENCE [LARGE SCALE GENOMIC DNA]</scope>
    <source>
        <strain evidence="3">98AG31 / pathotype 3-4-7</strain>
    </source>
</reference>